<reference evidence="2 3" key="1">
    <citation type="journal article" date="2022" name="Allergy">
        <title>Genome assembly and annotation of Periplaneta americana reveal a comprehensive cockroach allergen profile.</title>
        <authorList>
            <person name="Wang L."/>
            <person name="Xiong Q."/>
            <person name="Saelim N."/>
            <person name="Wang L."/>
            <person name="Nong W."/>
            <person name="Wan A.T."/>
            <person name="Shi M."/>
            <person name="Liu X."/>
            <person name="Cao Q."/>
            <person name="Hui J.H.L."/>
            <person name="Sookrung N."/>
            <person name="Leung T.F."/>
            <person name="Tungtrongchitr A."/>
            <person name="Tsui S.K.W."/>
        </authorList>
    </citation>
    <scope>NUCLEOTIDE SEQUENCE [LARGE SCALE GENOMIC DNA]</scope>
    <source>
        <strain evidence="2">PWHHKU_190912</strain>
    </source>
</reference>
<dbReference type="Proteomes" id="UP001148838">
    <property type="component" value="Unassembled WGS sequence"/>
</dbReference>
<protein>
    <submittedName>
        <fullName evidence="2">Uncharacterized protein</fullName>
    </submittedName>
</protein>
<sequence>MVGLCEGGNEPPDSLKASKVSVYVSVVYGMGDDDEDEERKRGNPVPARSLLLSNSNKEAGRLNVPVRRTNHYQ</sequence>
<comment type="caution">
    <text evidence="2">The sequence shown here is derived from an EMBL/GenBank/DDBJ whole genome shotgun (WGS) entry which is preliminary data.</text>
</comment>
<organism evidence="2 3">
    <name type="scientific">Periplaneta americana</name>
    <name type="common">American cockroach</name>
    <name type="synonym">Blatta americana</name>
    <dbReference type="NCBI Taxonomy" id="6978"/>
    <lineage>
        <taxon>Eukaryota</taxon>
        <taxon>Metazoa</taxon>
        <taxon>Ecdysozoa</taxon>
        <taxon>Arthropoda</taxon>
        <taxon>Hexapoda</taxon>
        <taxon>Insecta</taxon>
        <taxon>Pterygota</taxon>
        <taxon>Neoptera</taxon>
        <taxon>Polyneoptera</taxon>
        <taxon>Dictyoptera</taxon>
        <taxon>Blattodea</taxon>
        <taxon>Blattoidea</taxon>
        <taxon>Blattidae</taxon>
        <taxon>Blattinae</taxon>
        <taxon>Periplaneta</taxon>
    </lineage>
</organism>
<dbReference type="EMBL" id="JAJSOF020000003">
    <property type="protein sequence ID" value="KAJ4449138.1"/>
    <property type="molecule type" value="Genomic_DNA"/>
</dbReference>
<name>A0ABQ8TS69_PERAM</name>
<evidence type="ECO:0000256" key="1">
    <source>
        <dbReference type="SAM" id="MobiDB-lite"/>
    </source>
</evidence>
<keyword evidence="3" id="KW-1185">Reference proteome</keyword>
<feature type="region of interest" description="Disordered" evidence="1">
    <location>
        <begin position="29"/>
        <end position="73"/>
    </location>
</feature>
<evidence type="ECO:0000313" key="2">
    <source>
        <dbReference type="EMBL" id="KAJ4449138.1"/>
    </source>
</evidence>
<proteinExistence type="predicted"/>
<accession>A0ABQ8TS69</accession>
<gene>
    <name evidence="2" type="ORF">ANN_00533</name>
</gene>
<evidence type="ECO:0000313" key="3">
    <source>
        <dbReference type="Proteomes" id="UP001148838"/>
    </source>
</evidence>